<accession>A0AAE4B723</accession>
<dbReference type="AlphaFoldDB" id="A0AAE4B723"/>
<gene>
    <name evidence="6" type="ORF">NO357_18710</name>
</gene>
<evidence type="ECO:0000313" key="6">
    <source>
        <dbReference type="EMBL" id="MDQ2091939.1"/>
    </source>
</evidence>
<comment type="caution">
    <text evidence="6">The sequence shown here is derived from an EMBL/GenBank/DDBJ whole genome shotgun (WGS) entry which is preliminary data.</text>
</comment>
<dbReference type="EMBL" id="JANHAX010000006">
    <property type="protein sequence ID" value="MDQ2091939.1"/>
    <property type="molecule type" value="Genomic_DNA"/>
</dbReference>
<comment type="similarity">
    <text evidence="1">Belongs to the Gfa family.</text>
</comment>
<evidence type="ECO:0000256" key="3">
    <source>
        <dbReference type="ARBA" id="ARBA00022833"/>
    </source>
</evidence>
<dbReference type="GO" id="GO:0046872">
    <property type="term" value="F:metal ion binding"/>
    <property type="evidence" value="ECO:0007669"/>
    <property type="project" value="UniProtKB-KW"/>
</dbReference>
<reference evidence="6" key="2">
    <citation type="submission" date="2023-02" db="EMBL/GenBank/DDBJ databases">
        <title>'Rhodoalgimonas zhirmunskyi' gen. nov., isolated from a red alga.</title>
        <authorList>
            <person name="Nedashkovskaya O.I."/>
            <person name="Otstavnykh N.Y."/>
            <person name="Bystritskaya E.P."/>
            <person name="Balabanova L.A."/>
            <person name="Isaeva M.P."/>
        </authorList>
    </citation>
    <scope>NUCLEOTIDE SEQUENCE</scope>
    <source>
        <strain evidence="6">KCTC 52189</strain>
    </source>
</reference>
<evidence type="ECO:0000313" key="7">
    <source>
        <dbReference type="Proteomes" id="UP001226762"/>
    </source>
</evidence>
<name>A0AAE4B723_9RHOB</name>
<evidence type="ECO:0000256" key="2">
    <source>
        <dbReference type="ARBA" id="ARBA00022723"/>
    </source>
</evidence>
<evidence type="ECO:0000256" key="1">
    <source>
        <dbReference type="ARBA" id="ARBA00005495"/>
    </source>
</evidence>
<dbReference type="GO" id="GO:0016846">
    <property type="term" value="F:carbon-sulfur lyase activity"/>
    <property type="evidence" value="ECO:0007669"/>
    <property type="project" value="InterPro"/>
</dbReference>
<organism evidence="6 7">
    <name type="scientific">Marimonas arenosa</name>
    <dbReference type="NCBI Taxonomy" id="1795305"/>
    <lineage>
        <taxon>Bacteria</taxon>
        <taxon>Pseudomonadati</taxon>
        <taxon>Pseudomonadota</taxon>
        <taxon>Alphaproteobacteria</taxon>
        <taxon>Rhodobacterales</taxon>
        <taxon>Paracoccaceae</taxon>
        <taxon>Marimonas</taxon>
    </lineage>
</organism>
<keyword evidence="3" id="KW-0862">Zinc</keyword>
<feature type="domain" description="CENP-V/GFA" evidence="5">
    <location>
        <begin position="4"/>
        <end position="132"/>
    </location>
</feature>
<keyword evidence="4" id="KW-0456">Lyase</keyword>
<dbReference type="PANTHER" id="PTHR33337">
    <property type="entry name" value="GFA DOMAIN-CONTAINING PROTEIN"/>
    <property type="match status" value="1"/>
</dbReference>
<dbReference type="InterPro" id="IPR006913">
    <property type="entry name" value="CENP-V/GFA"/>
</dbReference>
<dbReference type="SUPFAM" id="SSF51316">
    <property type="entry name" value="Mss4-like"/>
    <property type="match status" value="1"/>
</dbReference>
<dbReference type="Gene3D" id="3.90.1590.10">
    <property type="entry name" value="glutathione-dependent formaldehyde- activating enzyme (gfa)"/>
    <property type="match status" value="1"/>
</dbReference>
<dbReference type="PROSITE" id="PS51891">
    <property type="entry name" value="CENP_V_GFA"/>
    <property type="match status" value="1"/>
</dbReference>
<dbReference type="PANTHER" id="PTHR33337:SF40">
    <property type="entry name" value="CENP-V_GFA DOMAIN-CONTAINING PROTEIN-RELATED"/>
    <property type="match status" value="1"/>
</dbReference>
<dbReference type="Proteomes" id="UP001226762">
    <property type="component" value="Unassembled WGS sequence"/>
</dbReference>
<reference evidence="6" key="1">
    <citation type="submission" date="2022-07" db="EMBL/GenBank/DDBJ databases">
        <authorList>
            <person name="Otstavnykh N."/>
            <person name="Isaeva M."/>
            <person name="Bystritskaya E."/>
        </authorList>
    </citation>
    <scope>NUCLEOTIDE SEQUENCE</scope>
    <source>
        <strain evidence="6">KCTC 52189</strain>
    </source>
</reference>
<evidence type="ECO:0000256" key="4">
    <source>
        <dbReference type="ARBA" id="ARBA00023239"/>
    </source>
</evidence>
<sequence length="161" mass="17866">MNQIIAPCTCGKSHIELRHLPSFRFFCHCTICQRVYGKPYSDVAATHMRNVTLPAQHATRFGKYKRFMALDRGLCGECGEPVVGFMRYLPGVPLAMVPVANLGEQGASIMPRMHIYYGTRQRDIDDDLPKYEGALRSITACIAPFLASCAKSEDPPKNVAA</sequence>
<evidence type="ECO:0000259" key="5">
    <source>
        <dbReference type="PROSITE" id="PS51891"/>
    </source>
</evidence>
<dbReference type="RefSeq" id="WP_306737237.1">
    <property type="nucleotide sequence ID" value="NZ_JANHAX010000006.1"/>
</dbReference>
<protein>
    <submittedName>
        <fullName evidence="6">GFA family protein</fullName>
    </submittedName>
</protein>
<keyword evidence="7" id="KW-1185">Reference proteome</keyword>
<dbReference type="InterPro" id="IPR011057">
    <property type="entry name" value="Mss4-like_sf"/>
</dbReference>
<keyword evidence="2" id="KW-0479">Metal-binding</keyword>
<proteinExistence type="inferred from homology"/>
<dbReference type="Pfam" id="PF04828">
    <property type="entry name" value="GFA"/>
    <property type="match status" value="1"/>
</dbReference>